<dbReference type="CDD" id="cd04179">
    <property type="entry name" value="DPM_DPG-synthase_like"/>
    <property type="match status" value="1"/>
</dbReference>
<reference evidence="5 6" key="1">
    <citation type="submission" date="2019-07" db="EMBL/GenBank/DDBJ databases">
        <title>Quadrisphaera sp. strain DD2A genome sequencing and assembly.</title>
        <authorList>
            <person name="Kim I."/>
        </authorList>
    </citation>
    <scope>NUCLEOTIDE SEQUENCE [LARGE SCALE GENOMIC DNA]</scope>
    <source>
        <strain evidence="5 6">DD2A</strain>
    </source>
</reference>
<dbReference type="PANTHER" id="PTHR48090">
    <property type="entry name" value="UNDECAPRENYL-PHOSPHATE 4-DEOXY-4-FORMAMIDO-L-ARABINOSE TRANSFERASE-RELATED"/>
    <property type="match status" value="1"/>
</dbReference>
<proteinExistence type="inferred from homology"/>
<comment type="caution">
    <text evidence="5">The sequence shown here is derived from an EMBL/GenBank/DDBJ whole genome shotgun (WGS) entry which is preliminary data.</text>
</comment>
<keyword evidence="5" id="KW-0808">Transferase</keyword>
<dbReference type="PANTHER" id="PTHR48090:SF7">
    <property type="entry name" value="RFBJ PROTEIN"/>
    <property type="match status" value="1"/>
</dbReference>
<evidence type="ECO:0000313" key="5">
    <source>
        <dbReference type="EMBL" id="TXR58026.1"/>
    </source>
</evidence>
<dbReference type="Pfam" id="PF00535">
    <property type="entry name" value="Glycos_transf_2"/>
    <property type="match status" value="1"/>
</dbReference>
<dbReference type="SUPFAM" id="SSF53448">
    <property type="entry name" value="Nucleotide-diphospho-sugar transferases"/>
    <property type="match status" value="1"/>
</dbReference>
<dbReference type="GO" id="GO:0016740">
    <property type="term" value="F:transferase activity"/>
    <property type="evidence" value="ECO:0007669"/>
    <property type="project" value="UniProtKB-KW"/>
</dbReference>
<dbReference type="OrthoDB" id="3177103at2"/>
<sequence>MRSSPARRWTSGAPAVAVAVVVVVSALAAPAVPSTVEARRAAPIAATLTPVVRTARPPDVVLGWRLVDAVPARAGPPRWTSPRPWHTDGPALRRHAAAVGDIAARSCGHLRRTPLGGASAALGCGVTWPPSAGRVAVVVPCFNEAAAVGAVVDDLRAALPDATVYVYDNASTDGTAAVAAARGAVVRREPAPGKGNVVRRAFADVEADVYVLVDGDDTYDARAVADLVEVLLSGPFDHVVGARRARSGTAYRPGHAAGNRGLNRLVGLLFGTDTTDMLSGYRVMSRRFVKTFPARSRGFEVETEITVHASTMRVPQVEVPVGFRDRPAGSESKLRTVRDGLRILGWVVRLAHAERPLVLHAPLAAAVVVAALVVGSPLAAALLGGVAVASGLVLDGVRRGRQEALRLAYLQLPAPGGAPALALRRHRGATVPAASTTGPTSAPRPRVPARR</sequence>
<evidence type="ECO:0000256" key="3">
    <source>
        <dbReference type="SAM" id="Phobius"/>
    </source>
</evidence>
<organism evidence="5 6">
    <name type="scientific">Quadrisphaera setariae</name>
    <dbReference type="NCBI Taxonomy" id="2593304"/>
    <lineage>
        <taxon>Bacteria</taxon>
        <taxon>Bacillati</taxon>
        <taxon>Actinomycetota</taxon>
        <taxon>Actinomycetes</taxon>
        <taxon>Kineosporiales</taxon>
        <taxon>Kineosporiaceae</taxon>
        <taxon>Quadrisphaera</taxon>
    </lineage>
</organism>
<evidence type="ECO:0000256" key="2">
    <source>
        <dbReference type="SAM" id="MobiDB-lite"/>
    </source>
</evidence>
<keyword evidence="3" id="KW-1133">Transmembrane helix</keyword>
<gene>
    <name evidence="5" type="ORF">FMM08_02055</name>
</gene>
<evidence type="ECO:0000313" key="6">
    <source>
        <dbReference type="Proteomes" id="UP000321234"/>
    </source>
</evidence>
<name>A0A5C8ZM18_9ACTN</name>
<feature type="region of interest" description="Disordered" evidence="2">
    <location>
        <begin position="428"/>
        <end position="451"/>
    </location>
</feature>
<dbReference type="Gene3D" id="3.90.550.10">
    <property type="entry name" value="Spore Coat Polysaccharide Biosynthesis Protein SpsA, Chain A"/>
    <property type="match status" value="1"/>
</dbReference>
<evidence type="ECO:0000259" key="4">
    <source>
        <dbReference type="Pfam" id="PF00535"/>
    </source>
</evidence>
<feature type="transmembrane region" description="Helical" evidence="3">
    <location>
        <begin position="363"/>
        <end position="394"/>
    </location>
</feature>
<keyword evidence="6" id="KW-1185">Reference proteome</keyword>
<dbReference type="Proteomes" id="UP000321234">
    <property type="component" value="Unassembled WGS sequence"/>
</dbReference>
<protein>
    <submittedName>
        <fullName evidence="5">Glycosyltransferase</fullName>
    </submittedName>
</protein>
<keyword evidence="3" id="KW-0812">Transmembrane</keyword>
<keyword evidence="3" id="KW-0472">Membrane</keyword>
<dbReference type="InterPro" id="IPR001173">
    <property type="entry name" value="Glyco_trans_2-like"/>
</dbReference>
<evidence type="ECO:0000256" key="1">
    <source>
        <dbReference type="ARBA" id="ARBA00006739"/>
    </source>
</evidence>
<dbReference type="InterPro" id="IPR050256">
    <property type="entry name" value="Glycosyltransferase_2"/>
</dbReference>
<feature type="domain" description="Glycosyltransferase 2-like" evidence="4">
    <location>
        <begin position="137"/>
        <end position="290"/>
    </location>
</feature>
<accession>A0A5C8ZM18</accession>
<dbReference type="AlphaFoldDB" id="A0A5C8ZM18"/>
<comment type="similarity">
    <text evidence="1">Belongs to the glycosyltransferase 2 family.</text>
</comment>
<dbReference type="EMBL" id="VKAC01000001">
    <property type="protein sequence ID" value="TXR58026.1"/>
    <property type="molecule type" value="Genomic_DNA"/>
</dbReference>
<dbReference type="InterPro" id="IPR029044">
    <property type="entry name" value="Nucleotide-diphossugar_trans"/>
</dbReference>